<reference evidence="1" key="1">
    <citation type="submission" date="2022-08" db="EMBL/GenBank/DDBJ databases">
        <title>Genome Sequence of Fusarium decemcellulare.</title>
        <authorList>
            <person name="Buettner E."/>
        </authorList>
    </citation>
    <scope>NUCLEOTIDE SEQUENCE</scope>
    <source>
        <strain evidence="1">Babe19</strain>
    </source>
</reference>
<evidence type="ECO:0000313" key="1">
    <source>
        <dbReference type="EMBL" id="KAJ3507446.1"/>
    </source>
</evidence>
<name>A0ACC1RBP1_9HYPO</name>
<gene>
    <name evidence="1" type="ORF">NM208_g15957</name>
</gene>
<comment type="caution">
    <text evidence="1">The sequence shown here is derived from an EMBL/GenBank/DDBJ whole genome shotgun (WGS) entry which is preliminary data.</text>
</comment>
<protein>
    <submittedName>
        <fullName evidence="1">Uncharacterized protein</fullName>
    </submittedName>
</protein>
<organism evidence="1 2">
    <name type="scientific">Fusarium decemcellulare</name>
    <dbReference type="NCBI Taxonomy" id="57161"/>
    <lineage>
        <taxon>Eukaryota</taxon>
        <taxon>Fungi</taxon>
        <taxon>Dikarya</taxon>
        <taxon>Ascomycota</taxon>
        <taxon>Pezizomycotina</taxon>
        <taxon>Sordariomycetes</taxon>
        <taxon>Hypocreomycetidae</taxon>
        <taxon>Hypocreales</taxon>
        <taxon>Nectriaceae</taxon>
        <taxon>Fusarium</taxon>
        <taxon>Fusarium decemcellulare species complex</taxon>
    </lineage>
</organism>
<evidence type="ECO:0000313" key="2">
    <source>
        <dbReference type="Proteomes" id="UP001148629"/>
    </source>
</evidence>
<accession>A0ACC1RBP1</accession>
<sequence length="93" mass="10099">MRPSTLARVLGLLPALAWASNSTSSIVIPNTRDSFLNSTRGAGTFTGEAWIDIGHVDDETWIGHVTFTPSARSYWHRHERGSCSTSWPAPAGC</sequence>
<proteinExistence type="predicted"/>
<keyword evidence="2" id="KW-1185">Reference proteome</keyword>
<dbReference type="Proteomes" id="UP001148629">
    <property type="component" value="Unassembled WGS sequence"/>
</dbReference>
<dbReference type="EMBL" id="JANRMS010004605">
    <property type="protein sequence ID" value="KAJ3507446.1"/>
    <property type="molecule type" value="Genomic_DNA"/>
</dbReference>